<proteinExistence type="predicted"/>
<dbReference type="Pfam" id="PF06167">
    <property type="entry name" value="Peptidase_M90"/>
    <property type="match status" value="1"/>
</dbReference>
<keyword evidence="3" id="KW-1185">Reference proteome</keyword>
<dbReference type="Gene3D" id="1.10.472.150">
    <property type="entry name" value="Glucose-regulated metallo-peptidase M90, N-terminal domain"/>
    <property type="match status" value="1"/>
</dbReference>
<dbReference type="SUPFAM" id="SSF55486">
    <property type="entry name" value="Metalloproteases ('zincins'), catalytic domain"/>
    <property type="match status" value="1"/>
</dbReference>
<keyword evidence="1" id="KW-0812">Transmembrane</keyword>
<dbReference type="PANTHER" id="PTHR30164">
    <property type="entry name" value="MTFA PEPTIDASE"/>
    <property type="match status" value="1"/>
</dbReference>
<dbReference type="RefSeq" id="WP_323259333.1">
    <property type="nucleotide sequence ID" value="NZ_JAYGIE010000004.1"/>
</dbReference>
<gene>
    <name evidence="2" type="ORF">VB774_01715</name>
</gene>
<feature type="transmembrane region" description="Helical" evidence="1">
    <location>
        <begin position="6"/>
        <end position="28"/>
    </location>
</feature>
<dbReference type="InterPro" id="IPR010384">
    <property type="entry name" value="MtfA_fam"/>
</dbReference>
<dbReference type="EMBL" id="JAYGIE010000004">
    <property type="protein sequence ID" value="MEA5476325.1"/>
    <property type="molecule type" value="Genomic_DNA"/>
</dbReference>
<organism evidence="2 3">
    <name type="scientific">Pseudanabaena galeata UHCC 0370</name>
    <dbReference type="NCBI Taxonomy" id="3110310"/>
    <lineage>
        <taxon>Bacteria</taxon>
        <taxon>Bacillati</taxon>
        <taxon>Cyanobacteriota</taxon>
        <taxon>Cyanophyceae</taxon>
        <taxon>Pseudanabaenales</taxon>
        <taxon>Pseudanabaenaceae</taxon>
        <taxon>Pseudanabaena</taxon>
    </lineage>
</organism>
<name>A0ABU5TDP2_9CYAN</name>
<evidence type="ECO:0000256" key="1">
    <source>
        <dbReference type="SAM" id="Phobius"/>
    </source>
</evidence>
<dbReference type="PANTHER" id="PTHR30164:SF2">
    <property type="entry name" value="PROTEIN MTFA"/>
    <property type="match status" value="1"/>
</dbReference>
<dbReference type="InterPro" id="IPR024079">
    <property type="entry name" value="MetalloPept_cat_dom_sf"/>
</dbReference>
<dbReference type="CDD" id="cd20169">
    <property type="entry name" value="Peptidase_M90_mtfA"/>
    <property type="match status" value="1"/>
</dbReference>
<accession>A0ABU5TDP2</accession>
<evidence type="ECO:0000313" key="2">
    <source>
        <dbReference type="EMBL" id="MEA5476325.1"/>
    </source>
</evidence>
<evidence type="ECO:0000313" key="3">
    <source>
        <dbReference type="Proteomes" id="UP001301388"/>
    </source>
</evidence>
<sequence length="278" mass="32384">MVPPNVVAIIFSIVISAIAIGILCYPLFVKWQRDRLMAQQFPKTWLSIIESNLSIYRDLTSEQQKELLGYIQVFLKEKQFIGCLGLQITEETKVTIAAIACLLLFGDRKTYFPNLRSILVYPHAYIVNELTMNSYVVEERRVARLGESWTRDQLVLSWEQVQQDIRNWKDGHNVILHEFAHQLDQEDGQAEGVPILARALDYEIWKQVMSAEYLQLCDRVENGNKTVLDSYGATNPAEFFAVATETFFEKSKQLNQKHPSLYELLQRYYRLDPQQWQN</sequence>
<dbReference type="Gene3D" id="3.40.390.10">
    <property type="entry name" value="Collagenase (Catalytic Domain)"/>
    <property type="match status" value="1"/>
</dbReference>
<comment type="caution">
    <text evidence="2">The sequence shown here is derived from an EMBL/GenBank/DDBJ whole genome shotgun (WGS) entry which is preliminary data.</text>
</comment>
<dbReference type="Proteomes" id="UP001301388">
    <property type="component" value="Unassembled WGS sequence"/>
</dbReference>
<keyword evidence="1" id="KW-1133">Transmembrane helix</keyword>
<dbReference type="InterPro" id="IPR042252">
    <property type="entry name" value="MtfA_N"/>
</dbReference>
<reference evidence="2 3" key="1">
    <citation type="submission" date="2023-12" db="EMBL/GenBank/DDBJ databases">
        <title>Baltic Sea Cyanobacteria.</title>
        <authorList>
            <person name="Delbaje E."/>
            <person name="Fewer D.P."/>
            <person name="Shishido T.K."/>
        </authorList>
    </citation>
    <scope>NUCLEOTIDE SEQUENCE [LARGE SCALE GENOMIC DNA]</scope>
    <source>
        <strain evidence="2 3">UHCC 0370</strain>
    </source>
</reference>
<keyword evidence="1" id="KW-0472">Membrane</keyword>
<protein>
    <submittedName>
        <fullName evidence="2">M90 family metallopeptidase</fullName>
    </submittedName>
</protein>